<dbReference type="AlphaFoldDB" id="A0A098Y6Q8"/>
<accession>A0A098Y6Q8</accession>
<dbReference type="EMBL" id="JPMX01000058">
    <property type="protein sequence ID" value="KGH46132.1"/>
    <property type="molecule type" value="Genomic_DNA"/>
</dbReference>
<keyword evidence="10" id="KW-1185">Reference proteome</keyword>
<dbReference type="RefSeq" id="WP_036336362.1">
    <property type="nucleotide sequence ID" value="NZ_JPMX01000058.1"/>
</dbReference>
<keyword evidence="4" id="KW-0319">Glycerol metabolism</keyword>
<dbReference type="GO" id="GO:0006629">
    <property type="term" value="P:lipid metabolic process"/>
    <property type="evidence" value="ECO:0007669"/>
    <property type="project" value="InterPro"/>
</dbReference>
<dbReference type="InterPro" id="IPR030395">
    <property type="entry name" value="GP_PDE_dom"/>
</dbReference>
<dbReference type="SUPFAM" id="SSF51695">
    <property type="entry name" value="PLC-like phosphodiesterases"/>
    <property type="match status" value="1"/>
</dbReference>
<evidence type="ECO:0000256" key="1">
    <source>
        <dbReference type="ARBA" id="ARBA00007277"/>
    </source>
</evidence>
<comment type="similarity">
    <text evidence="1">Belongs to the glycerophosphoryl diester phosphodiesterase family.</text>
</comment>
<sequence>MQETGLKAVHSPRQERSPRIIGHRGAPSYRPEHTVASYELAIDLGADLIEPDVVVTRDGQLVARHENELSRSTDVAQHPEFADRRRTQEVDGEELTGWFSEDFTLAELRTLRAVERLPGMRPMNTAYDGRFGILTLAEVVEVVRRRSTPGREVRVQAELKCPAWFAAQGLPMTELVAAELRRLDATRSDGSVVVMAFEQSALRELRADLGSDGPRLVQLIEEEGRQDALVTPSGLREVSTYADGIAPHKGRILLHGADGGLVGVSDLITQAHRAGLTVEPWTLRPENVFLPSHLRRGGDPRGLGDAQTEARLLFALGVDSVITDAPETAHRARAELSAAAMAPVRPRV</sequence>
<dbReference type="EC" id="3.1.4.46" evidence="2"/>
<dbReference type="GO" id="GO:0042597">
    <property type="term" value="C:periplasmic space"/>
    <property type="evidence" value="ECO:0007669"/>
    <property type="project" value="TreeGrafter"/>
</dbReference>
<evidence type="ECO:0000313" key="10">
    <source>
        <dbReference type="Proteomes" id="UP000029713"/>
    </source>
</evidence>
<dbReference type="GO" id="GO:0006071">
    <property type="term" value="P:glycerol metabolic process"/>
    <property type="evidence" value="ECO:0007669"/>
    <property type="project" value="UniProtKB-KW"/>
</dbReference>
<dbReference type="PANTHER" id="PTHR43620">
    <property type="entry name" value="GLYCEROPHOSPHORYL DIESTER PHOSPHODIESTERASE"/>
    <property type="match status" value="1"/>
</dbReference>
<feature type="region of interest" description="Disordered" evidence="7">
    <location>
        <begin position="1"/>
        <end position="28"/>
    </location>
</feature>
<evidence type="ECO:0000256" key="6">
    <source>
        <dbReference type="ARBA" id="ARBA00047512"/>
    </source>
</evidence>
<dbReference type="Gene3D" id="3.20.20.190">
    <property type="entry name" value="Phosphatidylinositol (PI) phosphodiesterase"/>
    <property type="match status" value="1"/>
</dbReference>
<reference evidence="9 10" key="1">
    <citation type="submission" date="2014-07" db="EMBL/GenBank/DDBJ databases">
        <title>Biosystematic studies on Modestobacter strains isolated from extreme hyper-arid desert soil and from historic building.</title>
        <authorList>
            <person name="Bukarasam K."/>
            <person name="Bull A."/>
            <person name="Girard G."/>
            <person name="van Wezel G."/>
            <person name="Goodfellow M."/>
        </authorList>
    </citation>
    <scope>NUCLEOTIDE SEQUENCE [LARGE SCALE GENOMIC DNA]</scope>
    <source>
        <strain evidence="9 10">KNN45-2b</strain>
    </source>
</reference>
<proteinExistence type="inferred from homology"/>
<dbReference type="OrthoDB" id="9758957at2"/>
<evidence type="ECO:0000256" key="3">
    <source>
        <dbReference type="ARBA" id="ARBA00022729"/>
    </source>
</evidence>
<dbReference type="PROSITE" id="PS51704">
    <property type="entry name" value="GP_PDE"/>
    <property type="match status" value="1"/>
</dbReference>
<dbReference type="GO" id="GO:0008889">
    <property type="term" value="F:glycerophosphodiester phosphodiesterase activity"/>
    <property type="evidence" value="ECO:0007669"/>
    <property type="project" value="UniProtKB-EC"/>
</dbReference>
<evidence type="ECO:0000256" key="5">
    <source>
        <dbReference type="ARBA" id="ARBA00022801"/>
    </source>
</evidence>
<keyword evidence="5" id="KW-0378">Hydrolase</keyword>
<comment type="caution">
    <text evidence="9">The sequence shown here is derived from an EMBL/GenBank/DDBJ whole genome shotgun (WGS) entry which is preliminary data.</text>
</comment>
<dbReference type="PANTHER" id="PTHR43620:SF7">
    <property type="entry name" value="GLYCEROPHOSPHODIESTER PHOSPHODIESTERASE GDPD5-RELATED"/>
    <property type="match status" value="1"/>
</dbReference>
<dbReference type="Proteomes" id="UP000029713">
    <property type="component" value="Unassembled WGS sequence"/>
</dbReference>
<comment type="catalytic activity">
    <reaction evidence="6">
        <text>a sn-glycero-3-phosphodiester + H2O = an alcohol + sn-glycerol 3-phosphate + H(+)</text>
        <dbReference type="Rhea" id="RHEA:12969"/>
        <dbReference type="ChEBI" id="CHEBI:15377"/>
        <dbReference type="ChEBI" id="CHEBI:15378"/>
        <dbReference type="ChEBI" id="CHEBI:30879"/>
        <dbReference type="ChEBI" id="CHEBI:57597"/>
        <dbReference type="ChEBI" id="CHEBI:83408"/>
        <dbReference type="EC" id="3.1.4.46"/>
    </reaction>
</comment>
<dbReference type="InterPro" id="IPR017946">
    <property type="entry name" value="PLC-like_Pdiesterase_TIM-brl"/>
</dbReference>
<dbReference type="Pfam" id="PF03009">
    <property type="entry name" value="GDPD"/>
    <property type="match status" value="1"/>
</dbReference>
<evidence type="ECO:0000256" key="4">
    <source>
        <dbReference type="ARBA" id="ARBA00022798"/>
    </source>
</evidence>
<feature type="domain" description="GP-PDE" evidence="8">
    <location>
        <begin position="18"/>
        <end position="333"/>
    </location>
</feature>
<keyword evidence="3" id="KW-0732">Signal</keyword>
<organism evidence="9 10">
    <name type="scientific">Modestobacter caceresii</name>
    <dbReference type="NCBI Taxonomy" id="1522368"/>
    <lineage>
        <taxon>Bacteria</taxon>
        <taxon>Bacillati</taxon>
        <taxon>Actinomycetota</taxon>
        <taxon>Actinomycetes</taxon>
        <taxon>Geodermatophilales</taxon>
        <taxon>Geodermatophilaceae</taxon>
        <taxon>Modestobacter</taxon>
    </lineage>
</organism>
<evidence type="ECO:0000256" key="7">
    <source>
        <dbReference type="SAM" id="MobiDB-lite"/>
    </source>
</evidence>
<evidence type="ECO:0000256" key="2">
    <source>
        <dbReference type="ARBA" id="ARBA00012247"/>
    </source>
</evidence>
<gene>
    <name evidence="9" type="ORF">IN07_13635</name>
</gene>
<protein>
    <recommendedName>
        <fullName evidence="2">glycerophosphodiester phosphodiesterase</fullName>
        <ecNumber evidence="2">3.1.4.46</ecNumber>
    </recommendedName>
</protein>
<evidence type="ECO:0000259" key="8">
    <source>
        <dbReference type="PROSITE" id="PS51704"/>
    </source>
</evidence>
<evidence type="ECO:0000313" key="9">
    <source>
        <dbReference type="EMBL" id="KGH46132.1"/>
    </source>
</evidence>
<dbReference type="STRING" id="1522368.IN07_13635"/>
<name>A0A098Y6Q8_9ACTN</name>